<name>A0ABV8LH97_9ACTN</name>
<proteinExistence type="predicted"/>
<feature type="transmembrane region" description="Helical" evidence="1">
    <location>
        <begin position="71"/>
        <end position="97"/>
    </location>
</feature>
<evidence type="ECO:0000313" key="2">
    <source>
        <dbReference type="EMBL" id="MFC4130105.1"/>
    </source>
</evidence>
<dbReference type="EMBL" id="JBHSAY010000004">
    <property type="protein sequence ID" value="MFC4130105.1"/>
    <property type="molecule type" value="Genomic_DNA"/>
</dbReference>
<keyword evidence="3" id="KW-1185">Reference proteome</keyword>
<feature type="transmembrane region" description="Helical" evidence="1">
    <location>
        <begin position="117"/>
        <end position="137"/>
    </location>
</feature>
<evidence type="ECO:0000256" key="1">
    <source>
        <dbReference type="SAM" id="Phobius"/>
    </source>
</evidence>
<protein>
    <submittedName>
        <fullName evidence="2">Uncharacterized protein</fullName>
    </submittedName>
</protein>
<feature type="transmembrane region" description="Helical" evidence="1">
    <location>
        <begin position="144"/>
        <end position="159"/>
    </location>
</feature>
<feature type="transmembrane region" description="Helical" evidence="1">
    <location>
        <begin position="38"/>
        <end position="59"/>
    </location>
</feature>
<dbReference type="Proteomes" id="UP001595816">
    <property type="component" value="Unassembled WGS sequence"/>
</dbReference>
<feature type="transmembrane region" description="Helical" evidence="1">
    <location>
        <begin position="165"/>
        <end position="182"/>
    </location>
</feature>
<gene>
    <name evidence="2" type="ORF">ACFOZ4_05740</name>
</gene>
<keyword evidence="1" id="KW-1133">Transmembrane helix</keyword>
<dbReference type="RefSeq" id="WP_253755866.1">
    <property type="nucleotide sequence ID" value="NZ_JAMZDZ010000001.1"/>
</dbReference>
<keyword evidence="1" id="KW-0812">Transmembrane</keyword>
<keyword evidence="1" id="KW-0472">Membrane</keyword>
<evidence type="ECO:0000313" key="3">
    <source>
        <dbReference type="Proteomes" id="UP001595816"/>
    </source>
</evidence>
<organism evidence="2 3">
    <name type="scientific">Hamadaea flava</name>
    <dbReference type="NCBI Taxonomy" id="1742688"/>
    <lineage>
        <taxon>Bacteria</taxon>
        <taxon>Bacillati</taxon>
        <taxon>Actinomycetota</taxon>
        <taxon>Actinomycetes</taxon>
        <taxon>Micromonosporales</taxon>
        <taxon>Micromonosporaceae</taxon>
        <taxon>Hamadaea</taxon>
    </lineage>
</organism>
<sequence length="189" mass="19939">MSFVKPSFVAAPLFLALYGVLRLIGKADGVYGPGWDWQAAHFAGIIGLVLFAPVVLALGRMLRPSWWRTTIVGVTLVGLVASVVQFGADIVEGFMAADKPEMSSLSDSFSSIPGVTIAFYSVGPQLFFLGLIVLAVAAAIARKLPWWSAVLVIVGILLPPVTLDLMPIAGLCLAAAFAPVVFRRTPVAA</sequence>
<comment type="caution">
    <text evidence="2">The sequence shown here is derived from an EMBL/GenBank/DDBJ whole genome shotgun (WGS) entry which is preliminary data.</text>
</comment>
<accession>A0ABV8LH97</accession>
<reference evidence="3" key="1">
    <citation type="journal article" date="2019" name="Int. J. Syst. Evol. Microbiol.">
        <title>The Global Catalogue of Microorganisms (GCM) 10K type strain sequencing project: providing services to taxonomists for standard genome sequencing and annotation.</title>
        <authorList>
            <consortium name="The Broad Institute Genomics Platform"/>
            <consortium name="The Broad Institute Genome Sequencing Center for Infectious Disease"/>
            <person name="Wu L."/>
            <person name="Ma J."/>
        </authorList>
    </citation>
    <scope>NUCLEOTIDE SEQUENCE [LARGE SCALE GENOMIC DNA]</scope>
    <source>
        <strain evidence="3">CGMCC 4.7289</strain>
    </source>
</reference>